<name>A0ABQ3MPY5_9PSEU</name>
<dbReference type="Proteomes" id="UP000605568">
    <property type="component" value="Unassembled WGS sequence"/>
</dbReference>
<sequence>MSFATGVTFGGTTGFSSEIETGGWTGAVGFAPDEPGVPLEPGAVVPVGAPLDELEPGALDCVPDEQPASTTARATAATAFLMRTILANRDTRSL</sequence>
<gene>
    <name evidence="1" type="ORF">GCM10017774_66630</name>
</gene>
<protein>
    <submittedName>
        <fullName evidence="1">Uncharacterized protein</fullName>
    </submittedName>
</protein>
<comment type="caution">
    <text evidence="1">The sequence shown here is derived from an EMBL/GenBank/DDBJ whole genome shotgun (WGS) entry which is preliminary data.</text>
</comment>
<proteinExistence type="predicted"/>
<reference evidence="2" key="1">
    <citation type="journal article" date="2019" name="Int. J. Syst. Evol. Microbiol.">
        <title>The Global Catalogue of Microorganisms (GCM) 10K type strain sequencing project: providing services to taxonomists for standard genome sequencing and annotation.</title>
        <authorList>
            <consortium name="The Broad Institute Genomics Platform"/>
            <consortium name="The Broad Institute Genome Sequencing Center for Infectious Disease"/>
            <person name="Wu L."/>
            <person name="Ma J."/>
        </authorList>
    </citation>
    <scope>NUCLEOTIDE SEQUENCE [LARGE SCALE GENOMIC DNA]</scope>
    <source>
        <strain evidence="2">CGMCC 4.7367</strain>
    </source>
</reference>
<accession>A0ABQ3MPY5</accession>
<organism evidence="1 2">
    <name type="scientific">Lentzea cavernae</name>
    <dbReference type="NCBI Taxonomy" id="2020703"/>
    <lineage>
        <taxon>Bacteria</taxon>
        <taxon>Bacillati</taxon>
        <taxon>Actinomycetota</taxon>
        <taxon>Actinomycetes</taxon>
        <taxon>Pseudonocardiales</taxon>
        <taxon>Pseudonocardiaceae</taxon>
        <taxon>Lentzea</taxon>
    </lineage>
</organism>
<evidence type="ECO:0000313" key="2">
    <source>
        <dbReference type="Proteomes" id="UP000605568"/>
    </source>
</evidence>
<evidence type="ECO:0000313" key="1">
    <source>
        <dbReference type="EMBL" id="GHH53312.1"/>
    </source>
</evidence>
<keyword evidence="2" id="KW-1185">Reference proteome</keyword>
<dbReference type="EMBL" id="BNAR01000012">
    <property type="protein sequence ID" value="GHH53312.1"/>
    <property type="molecule type" value="Genomic_DNA"/>
</dbReference>